<evidence type="ECO:0000313" key="3">
    <source>
        <dbReference type="Proteomes" id="UP001204142"/>
    </source>
</evidence>
<comment type="caution">
    <text evidence="2">The sequence shown here is derived from an EMBL/GenBank/DDBJ whole genome shotgun (WGS) entry which is preliminary data.</text>
</comment>
<dbReference type="PANTHER" id="PTHR39456">
    <property type="entry name" value="METAL-DEPENDENT HYDROLASE"/>
    <property type="match status" value="1"/>
</dbReference>
<keyword evidence="1" id="KW-0812">Transmembrane</keyword>
<dbReference type="EMBL" id="JANIGO010000001">
    <property type="protein sequence ID" value="MCQ8895509.1"/>
    <property type="molecule type" value="Genomic_DNA"/>
</dbReference>
<reference evidence="2 3" key="1">
    <citation type="submission" date="2022-07" db="EMBL/GenBank/DDBJ databases">
        <authorList>
            <person name="Xamxidin M."/>
            <person name="Wu M."/>
        </authorList>
    </citation>
    <scope>NUCLEOTIDE SEQUENCE [LARGE SCALE GENOMIC DNA]</scope>
    <source>
        <strain evidence="2 3">NBRC 111650</strain>
    </source>
</reference>
<dbReference type="PIRSF" id="PIRSF007580">
    <property type="entry name" value="UCP07580"/>
    <property type="match status" value="1"/>
</dbReference>
<proteinExistence type="predicted"/>
<organism evidence="2 3">
    <name type="scientific">Limnobacter humi</name>
    <dbReference type="NCBI Taxonomy" id="1778671"/>
    <lineage>
        <taxon>Bacteria</taxon>
        <taxon>Pseudomonadati</taxon>
        <taxon>Pseudomonadota</taxon>
        <taxon>Betaproteobacteria</taxon>
        <taxon>Burkholderiales</taxon>
        <taxon>Burkholderiaceae</taxon>
        <taxon>Limnobacter</taxon>
    </lineage>
</organism>
<keyword evidence="3" id="KW-1185">Reference proteome</keyword>
<name>A0ABT1WGF8_9BURK</name>
<dbReference type="RefSeq" id="WP_256763186.1">
    <property type="nucleotide sequence ID" value="NZ_JANIGO010000001.1"/>
</dbReference>
<gene>
    <name evidence="2" type="ORF">NQT62_03520</name>
</gene>
<dbReference type="Proteomes" id="UP001204142">
    <property type="component" value="Unassembled WGS sequence"/>
</dbReference>
<accession>A0ABT1WGF8</accession>
<dbReference type="PANTHER" id="PTHR39456:SF1">
    <property type="entry name" value="METAL-DEPENDENT HYDROLASE"/>
    <property type="match status" value="1"/>
</dbReference>
<keyword evidence="1" id="KW-1133">Transmembrane helix</keyword>
<dbReference type="GO" id="GO:0016787">
    <property type="term" value="F:hydrolase activity"/>
    <property type="evidence" value="ECO:0007669"/>
    <property type="project" value="UniProtKB-KW"/>
</dbReference>
<evidence type="ECO:0000313" key="2">
    <source>
        <dbReference type="EMBL" id="MCQ8895509.1"/>
    </source>
</evidence>
<feature type="transmembrane region" description="Helical" evidence="1">
    <location>
        <begin position="220"/>
        <end position="242"/>
    </location>
</feature>
<sequence length="337" mass="38756">MNAIANVVNALRGRGREPRPASKTEIELKQRAVKFDWKQTPIDWLPNEPFSSYFINEINLILPEGEFWFCRLYNKALPMITDEKLREDVRGFIKQEAMHARGHNTATDEYLAQRGINPERNRAVMKHLFNVILDDKPFGKTLPKWAEKQWLLARLGLIATIEHLTCVLGMYALENKEWDKLGADPVLLDLIRWHGAEEVEHRSVAFDLYQHLGGSYFSRYYMTLLVFPMIFGIWVDGAANLMSQDQRLAKHKPAFYKPWVWVNWFKESRRGLLPSPLWLAYRTLPYFSPWYDPSHEGSTELAAEYLTRSPAAKAATSVAAAAHGGKRHSAPQAVTMA</sequence>
<evidence type="ECO:0000256" key="1">
    <source>
        <dbReference type="SAM" id="Phobius"/>
    </source>
</evidence>
<keyword evidence="2" id="KW-0378">Hydrolase</keyword>
<feature type="transmembrane region" description="Helical" evidence="1">
    <location>
        <begin position="151"/>
        <end position="173"/>
    </location>
</feature>
<dbReference type="Pfam" id="PF10118">
    <property type="entry name" value="Metal_hydrol"/>
    <property type="match status" value="1"/>
</dbReference>
<keyword evidence="1" id="KW-0472">Membrane</keyword>
<protein>
    <submittedName>
        <fullName evidence="2">Metal-dependent hydrolase</fullName>
    </submittedName>
</protein>
<dbReference type="InterPro" id="IPR016516">
    <property type="entry name" value="UCP07580"/>
</dbReference>